<evidence type="ECO:0000313" key="8">
    <source>
        <dbReference type="Proteomes" id="UP001212411"/>
    </source>
</evidence>
<comment type="similarity">
    <text evidence="1 5">Belongs to the VPS29 family.</text>
</comment>
<dbReference type="GO" id="GO:0005829">
    <property type="term" value="C:cytosol"/>
    <property type="evidence" value="ECO:0007669"/>
    <property type="project" value="GOC"/>
</dbReference>
<organism evidence="7 8">
    <name type="scientific">Schizosaccharomyces osmophilus</name>
    <dbReference type="NCBI Taxonomy" id="2545709"/>
    <lineage>
        <taxon>Eukaryota</taxon>
        <taxon>Fungi</taxon>
        <taxon>Dikarya</taxon>
        <taxon>Ascomycota</taxon>
        <taxon>Taphrinomycotina</taxon>
        <taxon>Schizosaccharomycetes</taxon>
        <taxon>Schizosaccharomycetales</taxon>
        <taxon>Schizosaccharomycetaceae</taxon>
        <taxon>Schizosaccharomyces</taxon>
    </lineage>
</organism>
<name>A0AAF0AVN1_9SCHI</name>
<dbReference type="SUPFAM" id="SSF56300">
    <property type="entry name" value="Metallo-dependent phosphatases"/>
    <property type="match status" value="1"/>
</dbReference>
<evidence type="ECO:0000256" key="3">
    <source>
        <dbReference type="ARBA" id="ARBA00022448"/>
    </source>
</evidence>
<protein>
    <recommendedName>
        <fullName evidence="2 5">Vacuolar protein sorting-associated protein 29</fullName>
    </recommendedName>
</protein>
<evidence type="ECO:0000256" key="2">
    <source>
        <dbReference type="ARBA" id="ARBA00017767"/>
    </source>
</evidence>
<evidence type="ECO:0000259" key="6">
    <source>
        <dbReference type="Pfam" id="PF12850"/>
    </source>
</evidence>
<feature type="domain" description="Calcineurin-like phosphoesterase" evidence="6">
    <location>
        <begin position="1"/>
        <end position="160"/>
    </location>
</feature>
<evidence type="ECO:0000256" key="1">
    <source>
        <dbReference type="ARBA" id="ARBA00005945"/>
    </source>
</evidence>
<keyword evidence="4" id="KW-0653">Protein transport</keyword>
<evidence type="ECO:0000256" key="5">
    <source>
        <dbReference type="RuleBase" id="RU362040"/>
    </source>
</evidence>
<dbReference type="NCBIfam" id="TIGR00040">
    <property type="entry name" value="yfcE"/>
    <property type="match status" value="1"/>
</dbReference>
<keyword evidence="8" id="KW-1185">Reference proteome</keyword>
<reference evidence="7 8" key="1">
    <citation type="journal article" date="2023" name="G3 (Bethesda)">
        <title>A high-quality reference genome for the fission yeast Schizosaccharomyces osmophilus.</title>
        <authorList>
            <person name="Jia G.S."/>
            <person name="Zhang W.C."/>
            <person name="Liang Y."/>
            <person name="Liu X.H."/>
            <person name="Rhind N."/>
            <person name="Pidoux A."/>
            <person name="Brysch-Herzberg M."/>
            <person name="Du L.L."/>
        </authorList>
    </citation>
    <scope>NUCLEOTIDE SEQUENCE [LARGE SCALE GENOMIC DNA]</scope>
    <source>
        <strain evidence="7 8">CBS 15793</strain>
    </source>
</reference>
<dbReference type="InterPro" id="IPR000979">
    <property type="entry name" value="Phosphodiesterase_MJ0936/Vps29"/>
</dbReference>
<keyword evidence="3" id="KW-0813">Transport</keyword>
<dbReference type="AlphaFoldDB" id="A0AAF0AVN1"/>
<accession>A0AAF0AVN1</accession>
<evidence type="ECO:0000256" key="4">
    <source>
        <dbReference type="ARBA" id="ARBA00022927"/>
    </source>
</evidence>
<dbReference type="EMBL" id="CP115612">
    <property type="protein sequence ID" value="WBW73741.1"/>
    <property type="molecule type" value="Genomic_DNA"/>
</dbReference>
<dbReference type="GO" id="GO:0030904">
    <property type="term" value="C:retromer complex"/>
    <property type="evidence" value="ECO:0007669"/>
    <property type="project" value="InterPro"/>
</dbReference>
<dbReference type="GO" id="GO:0042147">
    <property type="term" value="P:retrograde transport, endosome to Golgi"/>
    <property type="evidence" value="ECO:0007669"/>
    <property type="project" value="InterPro"/>
</dbReference>
<dbReference type="PANTHER" id="PTHR11124">
    <property type="entry name" value="VACUOLAR SORTING PROTEIN VPS29"/>
    <property type="match status" value="1"/>
</dbReference>
<dbReference type="GO" id="GO:0015031">
    <property type="term" value="P:protein transport"/>
    <property type="evidence" value="ECO:0007669"/>
    <property type="project" value="UniProtKB-KW"/>
</dbReference>
<dbReference type="CDD" id="cd07394">
    <property type="entry name" value="MPP_Vps29"/>
    <property type="match status" value="1"/>
</dbReference>
<dbReference type="FunFam" id="3.60.21.10:FF:000015">
    <property type="entry name" value="Vacuolar protein sorting-associated protein 29"/>
    <property type="match status" value="1"/>
</dbReference>
<dbReference type="Pfam" id="PF12850">
    <property type="entry name" value="Metallophos_2"/>
    <property type="match status" value="1"/>
</dbReference>
<sequence>MLVLVIGDFHIPNRSPKLSEKFRQLLIPGKINQIICLGNLTSPSIYDYLKHVCADLKLVRGAYDIDSKSPIAGKLTLGSFKVAYTSGHLIVPQDSPEALSILARDMDADIVLYGNTHKFSAFELDNCFFVNPGSATGAPTVSAANDDTKITPSFVLMDVQGAVLILYVYRIFDGEVRVEKMQYRKPE</sequence>
<gene>
    <name evidence="7" type="primary">vps29</name>
    <name evidence="7" type="ORF">SOMG_03054</name>
</gene>
<dbReference type="RefSeq" id="XP_056037984.1">
    <property type="nucleotide sequence ID" value="XM_056181845.1"/>
</dbReference>
<dbReference type="InterPro" id="IPR024654">
    <property type="entry name" value="Calcineurin-like_PHP_lpxH"/>
</dbReference>
<dbReference type="KEGG" id="som:SOMG_03054"/>
<dbReference type="Proteomes" id="UP001212411">
    <property type="component" value="Chromosome 2"/>
</dbReference>
<dbReference type="GeneID" id="80876534"/>
<dbReference type="InterPro" id="IPR029052">
    <property type="entry name" value="Metallo-depent_PP-like"/>
</dbReference>
<dbReference type="InterPro" id="IPR028661">
    <property type="entry name" value="Vps29"/>
</dbReference>
<dbReference type="Gene3D" id="3.60.21.10">
    <property type="match status" value="1"/>
</dbReference>
<proteinExistence type="inferred from homology"/>
<dbReference type="GO" id="GO:0031410">
    <property type="term" value="C:cytoplasmic vesicle"/>
    <property type="evidence" value="ECO:0007669"/>
    <property type="project" value="UniProtKB-ARBA"/>
</dbReference>
<evidence type="ECO:0000313" key="7">
    <source>
        <dbReference type="EMBL" id="WBW73741.1"/>
    </source>
</evidence>